<feature type="transmembrane region" description="Helical" evidence="1">
    <location>
        <begin position="378"/>
        <end position="399"/>
    </location>
</feature>
<evidence type="ECO:0000313" key="4">
    <source>
        <dbReference type="Proteomes" id="UP000183952"/>
    </source>
</evidence>
<keyword evidence="1" id="KW-0472">Membrane</keyword>
<organism evidence="3 4">
    <name type="scientific">Hathewaya proteolytica DSM 3090</name>
    <dbReference type="NCBI Taxonomy" id="1121331"/>
    <lineage>
        <taxon>Bacteria</taxon>
        <taxon>Bacillati</taxon>
        <taxon>Bacillota</taxon>
        <taxon>Clostridia</taxon>
        <taxon>Eubacteriales</taxon>
        <taxon>Clostridiaceae</taxon>
        <taxon>Hathewaya</taxon>
    </lineage>
</organism>
<dbReference type="RefSeq" id="WP_072901829.1">
    <property type="nucleotide sequence ID" value="NZ_FRAD01000004.1"/>
</dbReference>
<evidence type="ECO:0000259" key="2">
    <source>
        <dbReference type="Pfam" id="PF07670"/>
    </source>
</evidence>
<dbReference type="InterPro" id="IPR011642">
    <property type="entry name" value="Gate_dom"/>
</dbReference>
<name>A0A1M6KES6_9CLOT</name>
<keyword evidence="1" id="KW-0812">Transmembrane</keyword>
<feature type="domain" description="Nucleoside transporter/FeoB GTPase Gate" evidence="2">
    <location>
        <begin position="73"/>
        <end position="164"/>
    </location>
</feature>
<evidence type="ECO:0000313" key="3">
    <source>
        <dbReference type="EMBL" id="SHJ57337.1"/>
    </source>
</evidence>
<feature type="transmembrane region" description="Helical" evidence="1">
    <location>
        <begin position="314"/>
        <end position="333"/>
    </location>
</feature>
<protein>
    <recommendedName>
        <fullName evidence="2">Nucleoside transporter/FeoB GTPase Gate domain-containing protein</fullName>
    </recommendedName>
</protein>
<dbReference type="AlphaFoldDB" id="A0A1M6KES6"/>
<feature type="transmembrane region" description="Helical" evidence="1">
    <location>
        <begin position="345"/>
        <end position="366"/>
    </location>
</feature>
<feature type="transmembrane region" description="Helical" evidence="1">
    <location>
        <begin position="252"/>
        <end position="271"/>
    </location>
</feature>
<sequence>MQNGQAKEKDKTMNNTNQPDKRIVKSITKETYIALVGIIIFGVIFASKMGLNNMFKTMTATAHDLILNTIWFLMGVIVIAGAFTALLSEFGIVAVVNKILYPLMKPLFGLPGAASVGAVTTYLSDNPSIVPIAQDKGFLKYFKKYQVPALVNFGTTFGMGLIVTTGLFALSSSEVPLGKAIIIGNIAALIGGIVSVRLMIMFGKKAYGKDADVLNEEYEGYDIMNYREIRNGNVAQRILQALLDGGKTGVETALTIIPGVVIMCTLVMMLAKGPGAGGVYTGAAYEGIELFPWIGRKLNFILQPLFGFSNPEAIAFPVTSLGSVGASIGIAKNMLETGIIGARDIAVFTAMGICNAGFLSVHVGMMDAIGERNLTNKAIATQFLGGLVSGIVANLLFLIF</sequence>
<proteinExistence type="predicted"/>
<reference evidence="3 4" key="1">
    <citation type="submission" date="2016-11" db="EMBL/GenBank/DDBJ databases">
        <authorList>
            <person name="Jaros S."/>
            <person name="Januszkiewicz K."/>
            <person name="Wedrychowicz H."/>
        </authorList>
    </citation>
    <scope>NUCLEOTIDE SEQUENCE [LARGE SCALE GENOMIC DNA]</scope>
    <source>
        <strain evidence="3 4">DSM 3090</strain>
    </source>
</reference>
<dbReference type="Pfam" id="PF07670">
    <property type="entry name" value="Gate"/>
    <property type="match status" value="1"/>
</dbReference>
<feature type="transmembrane region" description="Helical" evidence="1">
    <location>
        <begin position="70"/>
        <end position="96"/>
    </location>
</feature>
<dbReference type="Proteomes" id="UP000183952">
    <property type="component" value="Unassembled WGS sequence"/>
</dbReference>
<accession>A0A1M6KES6</accession>
<feature type="transmembrane region" description="Helical" evidence="1">
    <location>
        <begin position="181"/>
        <end position="200"/>
    </location>
</feature>
<keyword evidence="4" id="KW-1185">Reference proteome</keyword>
<feature type="transmembrane region" description="Helical" evidence="1">
    <location>
        <begin position="149"/>
        <end position="169"/>
    </location>
</feature>
<gene>
    <name evidence="3" type="ORF">SAMN02745248_00440</name>
</gene>
<feature type="transmembrane region" description="Helical" evidence="1">
    <location>
        <begin position="31"/>
        <end position="50"/>
    </location>
</feature>
<dbReference type="STRING" id="1121331.SAMN02745248_00440"/>
<evidence type="ECO:0000256" key="1">
    <source>
        <dbReference type="SAM" id="Phobius"/>
    </source>
</evidence>
<dbReference type="EMBL" id="FRAD01000004">
    <property type="protein sequence ID" value="SHJ57337.1"/>
    <property type="molecule type" value="Genomic_DNA"/>
</dbReference>
<keyword evidence="1" id="KW-1133">Transmembrane helix</keyword>